<keyword evidence="4" id="KW-1185">Reference proteome</keyword>
<keyword evidence="1" id="KW-0949">S-adenosyl-L-methionine</keyword>
<comment type="catalytic activity">
    <reaction evidence="1">
        <text>guanosine(1516) in 16S rRNA + S-adenosyl-L-methionine = N(2)-methylguanosine(1516) in 16S rRNA + S-adenosyl-L-homocysteine + H(+)</text>
        <dbReference type="Rhea" id="RHEA:43220"/>
        <dbReference type="Rhea" id="RHEA-COMP:10412"/>
        <dbReference type="Rhea" id="RHEA-COMP:10413"/>
        <dbReference type="ChEBI" id="CHEBI:15378"/>
        <dbReference type="ChEBI" id="CHEBI:57856"/>
        <dbReference type="ChEBI" id="CHEBI:59789"/>
        <dbReference type="ChEBI" id="CHEBI:74269"/>
        <dbReference type="ChEBI" id="CHEBI:74481"/>
        <dbReference type="EC" id="2.1.1.242"/>
    </reaction>
</comment>
<dbReference type="PANTHER" id="PTHR36112">
    <property type="entry name" value="RIBOSOMAL RNA SMALL SUBUNIT METHYLTRANSFERASE J"/>
    <property type="match status" value="1"/>
</dbReference>
<evidence type="ECO:0000313" key="4">
    <source>
        <dbReference type="Proteomes" id="UP000003494"/>
    </source>
</evidence>
<dbReference type="HAMAP" id="MF_01523">
    <property type="entry name" value="16SrRNA_methyltr_J"/>
    <property type="match status" value="1"/>
</dbReference>
<comment type="similarity">
    <text evidence="1">Belongs to the methyltransferase superfamily. RsmJ family.</text>
</comment>
<keyword evidence="1" id="KW-0808">Transferase</keyword>
<gene>
    <name evidence="1" type="primary">rsmJ</name>
    <name evidence="3" type="ORF">GCWU000342_02189</name>
</gene>
<feature type="region of interest" description="Disordered" evidence="2">
    <location>
        <begin position="115"/>
        <end position="140"/>
    </location>
</feature>
<evidence type="ECO:0000256" key="1">
    <source>
        <dbReference type="HAMAP-Rule" id="MF_01523"/>
    </source>
</evidence>
<evidence type="ECO:0000313" key="3">
    <source>
        <dbReference type="EMBL" id="EEP27495.1"/>
    </source>
</evidence>
<comment type="function">
    <text evidence="1">Specifically methylates the guanosine in position 1516 of 16S rRNA.</text>
</comment>
<dbReference type="Proteomes" id="UP000003494">
    <property type="component" value="Unassembled WGS sequence"/>
</dbReference>
<dbReference type="InterPro" id="IPR007536">
    <property type="entry name" value="16SrRNA_methylTrfase_J"/>
</dbReference>
<feature type="binding site" evidence="1">
    <location>
        <position position="222"/>
    </location>
    <ligand>
        <name>S-adenosyl-L-methionine</name>
        <dbReference type="ChEBI" id="CHEBI:59789"/>
    </ligand>
</feature>
<dbReference type="EC" id="2.1.1.242" evidence="1"/>
<dbReference type="PANTHER" id="PTHR36112:SF1">
    <property type="entry name" value="RIBOSOMAL RNA SMALL SUBUNIT METHYLTRANSFERASE J"/>
    <property type="match status" value="1"/>
</dbReference>
<protein>
    <recommendedName>
        <fullName evidence="1">Ribosomal RNA small subunit methyltransferase J</fullName>
        <ecNumber evidence="1">2.1.1.242</ecNumber>
    </recommendedName>
    <alternativeName>
        <fullName evidence="1">16S rRNA m2G1516 methyltransferase</fullName>
    </alternativeName>
    <alternativeName>
        <fullName evidence="1">rRNA (guanine-N(2)-)-methyltransferase</fullName>
    </alternativeName>
</protein>
<proteinExistence type="inferred from homology"/>
<keyword evidence="1" id="KW-0963">Cytoplasm</keyword>
<evidence type="ECO:0000256" key="2">
    <source>
        <dbReference type="SAM" id="MobiDB-lite"/>
    </source>
</evidence>
<comment type="subcellular location">
    <subcellularLocation>
        <location evidence="1">Cytoplasm</location>
    </subcellularLocation>
</comment>
<sequence>MSGLCGHKKLTVAVRRDFLCGGRAEEEDSREKEEAYFAARERAEFYAGIWGAPLVTLTAQRPARPDELIVEFSEEGVALLADGMRNQGDFERFLGRLRPGCWEREMLIKAARFRKKEQTAEPLSESPGKDKERPRPNGLRALDATAGMGEDALILAAAGFTVELAEQDPIIHLLLEDSITRAREGEEIYLRQMVSGMRLLEGNSIPWMRAAQPGYWDLIYLDPMFPERKKSALVKKKFQLLHYLERPATDEQELLQAALSARPKKIVIKRPLKGPDLGGQRPSYRIRGKAIRYDVIVPSHCSDRGEGV</sequence>
<dbReference type="InterPro" id="IPR029063">
    <property type="entry name" value="SAM-dependent_MTases_sf"/>
</dbReference>
<dbReference type="RefSeq" id="WP_006907166.1">
    <property type="nucleotide sequence ID" value="NZ_GG665867.1"/>
</dbReference>
<dbReference type="Pfam" id="PF04445">
    <property type="entry name" value="SAM_MT"/>
    <property type="match status" value="1"/>
</dbReference>
<comment type="caution">
    <text evidence="3">The sequence shown here is derived from an EMBL/GenBank/DDBJ whole genome shotgun (WGS) entry which is preliminary data.</text>
</comment>
<dbReference type="STRING" id="626523.GCWU000342_02189"/>
<name>C4GDL6_9FIRM</name>
<accession>C4GDL6</accession>
<dbReference type="AlphaFoldDB" id="C4GDL6"/>
<reference evidence="3" key="1">
    <citation type="submission" date="2009-04" db="EMBL/GenBank/DDBJ databases">
        <authorList>
            <person name="Weinstock G."/>
            <person name="Sodergren E."/>
            <person name="Clifton S."/>
            <person name="Fulton L."/>
            <person name="Fulton B."/>
            <person name="Courtney L."/>
            <person name="Fronick C."/>
            <person name="Harrison M."/>
            <person name="Strong C."/>
            <person name="Farmer C."/>
            <person name="Delahaunty K."/>
            <person name="Markovic C."/>
            <person name="Hall O."/>
            <person name="Minx P."/>
            <person name="Tomlinson C."/>
            <person name="Mitreva M."/>
            <person name="Nelson J."/>
            <person name="Hou S."/>
            <person name="Wollam A."/>
            <person name="Pepin K.H."/>
            <person name="Johnson M."/>
            <person name="Bhonagiri V."/>
            <person name="Nash W.E."/>
            <person name="Warren W."/>
            <person name="Chinwalla A."/>
            <person name="Mardis E.R."/>
            <person name="Wilson R.K."/>
        </authorList>
    </citation>
    <scope>NUCLEOTIDE SEQUENCE [LARGE SCALE GENOMIC DNA]</scope>
    <source>
        <strain evidence="3">DSM 14600</strain>
    </source>
</reference>
<keyword evidence="1" id="KW-0489">Methyltransferase</keyword>
<keyword evidence="1" id="KW-0698">rRNA processing</keyword>
<dbReference type="eggNOG" id="COG0742">
    <property type="taxonomic scope" value="Bacteria"/>
</dbReference>
<comment type="caution">
    <text evidence="1">Lacks conserved residue(s) required for the propagation of feature annotation.</text>
</comment>
<dbReference type="SUPFAM" id="SSF53335">
    <property type="entry name" value="S-adenosyl-L-methionine-dependent methyltransferases"/>
    <property type="match status" value="1"/>
</dbReference>
<dbReference type="Gene3D" id="3.40.50.150">
    <property type="entry name" value="Vaccinia Virus protein VP39"/>
    <property type="match status" value="1"/>
</dbReference>
<dbReference type="HOGENOM" id="CLU_076324_1_0_9"/>
<dbReference type="GO" id="GO:0008990">
    <property type="term" value="F:rRNA (guanine-N2-)-methyltransferase activity"/>
    <property type="evidence" value="ECO:0007669"/>
    <property type="project" value="UniProtKB-UniRule"/>
</dbReference>
<organism evidence="3 4">
    <name type="scientific">Shuttleworthella satelles DSM 14600</name>
    <dbReference type="NCBI Taxonomy" id="626523"/>
    <lineage>
        <taxon>Bacteria</taxon>
        <taxon>Bacillati</taxon>
        <taxon>Bacillota</taxon>
        <taxon>Clostridia</taxon>
        <taxon>Lachnospirales</taxon>
        <taxon>Lachnospiraceae</taxon>
        <taxon>Shuttleworthella</taxon>
    </lineage>
</organism>
<dbReference type="GO" id="GO:0005737">
    <property type="term" value="C:cytoplasm"/>
    <property type="evidence" value="ECO:0007669"/>
    <property type="project" value="UniProtKB-SubCell"/>
</dbReference>
<dbReference type="EMBL" id="ACIP02000007">
    <property type="protein sequence ID" value="EEP27495.1"/>
    <property type="molecule type" value="Genomic_DNA"/>
</dbReference>